<gene>
    <name evidence="3" type="ORF">D7294_08010</name>
</gene>
<reference evidence="3 4" key="1">
    <citation type="journal article" date="2014" name="Int. J. Syst. Evol. Microbiol.">
        <title>Streptomyces hoynatensis sp. nov., isolated from deep marine sediment.</title>
        <authorList>
            <person name="Veyisoglu A."/>
            <person name="Sahin N."/>
        </authorList>
    </citation>
    <scope>NUCLEOTIDE SEQUENCE [LARGE SCALE GENOMIC DNA]</scope>
    <source>
        <strain evidence="3 4">KCTC 29097</strain>
    </source>
</reference>
<dbReference type="EMBL" id="RBAL01000003">
    <property type="protein sequence ID" value="RKN45027.1"/>
    <property type="molecule type" value="Genomic_DNA"/>
</dbReference>
<feature type="chain" id="PRO_5017291889" evidence="1">
    <location>
        <begin position="27"/>
        <end position="205"/>
    </location>
</feature>
<evidence type="ECO:0000313" key="3">
    <source>
        <dbReference type="EMBL" id="RKN45027.1"/>
    </source>
</evidence>
<feature type="signal peptide" evidence="1">
    <location>
        <begin position="1"/>
        <end position="26"/>
    </location>
</feature>
<name>A0A3A9ZCJ1_9ACTN</name>
<evidence type="ECO:0000313" key="4">
    <source>
        <dbReference type="Proteomes" id="UP000272474"/>
    </source>
</evidence>
<sequence length="205" mass="20984">MAAKRSLIAALALAGIAACGTGTALAAPAQEPGPTDATILVSRFDDGSFEYPIARADAFTTYQAGQAIGPWTVTGGAVDLVDDGFWQAAEGNQSLDLNATVPGTVAQTFTTTPGQTYTVTYALAGNPGGGPALRTGRVLLDGQDIQDFSFDVTGKTYTDMGYIKRQATFVATTATTTLGFASTTANSAYGPVIDDVQVTTCSCPC</sequence>
<dbReference type="PROSITE" id="PS51257">
    <property type="entry name" value="PROKAR_LIPOPROTEIN"/>
    <property type="match status" value="1"/>
</dbReference>
<protein>
    <submittedName>
        <fullName evidence="3">Choice-of-anchor C family protein</fullName>
    </submittedName>
</protein>
<dbReference type="InterPro" id="IPR027576">
    <property type="entry name" value="Choice_anch_C_dom"/>
</dbReference>
<organism evidence="3 4">
    <name type="scientific">Streptomyces hoynatensis</name>
    <dbReference type="NCBI Taxonomy" id="1141874"/>
    <lineage>
        <taxon>Bacteria</taxon>
        <taxon>Bacillati</taxon>
        <taxon>Actinomycetota</taxon>
        <taxon>Actinomycetes</taxon>
        <taxon>Kitasatosporales</taxon>
        <taxon>Streptomycetaceae</taxon>
        <taxon>Streptomyces</taxon>
    </lineage>
</organism>
<accession>A0A3A9ZCJ1</accession>
<dbReference type="NCBIfam" id="TIGR04362">
    <property type="entry name" value="choice_anch_C"/>
    <property type="match status" value="1"/>
</dbReference>
<keyword evidence="1" id="KW-0732">Signal</keyword>
<evidence type="ECO:0000259" key="2">
    <source>
        <dbReference type="Pfam" id="PF04862"/>
    </source>
</evidence>
<dbReference type="Proteomes" id="UP000272474">
    <property type="component" value="Unassembled WGS sequence"/>
</dbReference>
<dbReference type="OrthoDB" id="3872034at2"/>
<dbReference type="Gene3D" id="2.60.120.260">
    <property type="entry name" value="Galactose-binding domain-like"/>
    <property type="match status" value="1"/>
</dbReference>
<keyword evidence="4" id="KW-1185">Reference proteome</keyword>
<dbReference type="RefSeq" id="WP_120677013.1">
    <property type="nucleotide sequence ID" value="NZ_RBAL01000003.1"/>
</dbReference>
<comment type="caution">
    <text evidence="3">The sequence shown here is derived from an EMBL/GenBank/DDBJ whole genome shotgun (WGS) entry which is preliminary data.</text>
</comment>
<evidence type="ECO:0000256" key="1">
    <source>
        <dbReference type="SAM" id="SignalP"/>
    </source>
</evidence>
<dbReference type="InterPro" id="IPR006946">
    <property type="entry name" value="DGR2-like_dom"/>
</dbReference>
<dbReference type="AlphaFoldDB" id="A0A3A9ZCJ1"/>
<dbReference type="Pfam" id="PF04862">
    <property type="entry name" value="DUF642"/>
    <property type="match status" value="1"/>
</dbReference>
<feature type="domain" description="DUF642" evidence="2">
    <location>
        <begin position="44"/>
        <end position="198"/>
    </location>
</feature>
<proteinExistence type="predicted"/>